<dbReference type="AlphaFoldDB" id="A0A914HVV7"/>
<keyword evidence="3" id="KW-1185">Reference proteome</keyword>
<feature type="compositionally biased region" description="Polar residues" evidence="1">
    <location>
        <begin position="126"/>
        <end position="143"/>
    </location>
</feature>
<feature type="region of interest" description="Disordered" evidence="1">
    <location>
        <begin position="110"/>
        <end position="155"/>
    </location>
</feature>
<name>A0A914HVV7_GLORO</name>
<evidence type="ECO:0000256" key="2">
    <source>
        <dbReference type="SAM" id="Phobius"/>
    </source>
</evidence>
<reference evidence="4" key="1">
    <citation type="submission" date="2022-11" db="UniProtKB">
        <authorList>
            <consortium name="WormBaseParasite"/>
        </authorList>
    </citation>
    <scope>IDENTIFICATION</scope>
</reference>
<feature type="compositionally biased region" description="Basic residues" evidence="1">
    <location>
        <begin position="114"/>
        <end position="125"/>
    </location>
</feature>
<evidence type="ECO:0000313" key="4">
    <source>
        <dbReference type="WBParaSite" id="Gr19_v10_g5150.t1"/>
    </source>
</evidence>
<keyword evidence="2" id="KW-0472">Membrane</keyword>
<dbReference type="Proteomes" id="UP000887572">
    <property type="component" value="Unplaced"/>
</dbReference>
<evidence type="ECO:0000313" key="3">
    <source>
        <dbReference type="Proteomes" id="UP000887572"/>
    </source>
</evidence>
<keyword evidence="2" id="KW-0812">Transmembrane</keyword>
<sequence>MRADSLSSTPRFSKEKFDEIFYSPNETNYTYAYSPSYKSDLGSRDYENPRLCRRRRFPYQSLQGMAEDRWKRELFFWKWSSCLLLLILLLLIIYTFYVRPMTRESVHMEINKKPSQRQHLPKAKQRTPQIGTVKGQPQLNLSPHRSPKGADKRQLEKTTRRLLCSCSCHTNRERLLLPDWLRSLLDAEETGRIYGGAMEAGAKSKEEMREVETGTIEASDRLCFCLYYPYSHSSSYH</sequence>
<proteinExistence type="predicted"/>
<accession>A0A914HVV7</accession>
<dbReference type="WBParaSite" id="Gr19_v10_g5150.t1">
    <property type="protein sequence ID" value="Gr19_v10_g5150.t1"/>
    <property type="gene ID" value="Gr19_v10_g5150"/>
</dbReference>
<feature type="transmembrane region" description="Helical" evidence="2">
    <location>
        <begin position="75"/>
        <end position="98"/>
    </location>
</feature>
<organism evidence="3 4">
    <name type="scientific">Globodera rostochiensis</name>
    <name type="common">Golden nematode worm</name>
    <name type="synonym">Heterodera rostochiensis</name>
    <dbReference type="NCBI Taxonomy" id="31243"/>
    <lineage>
        <taxon>Eukaryota</taxon>
        <taxon>Metazoa</taxon>
        <taxon>Ecdysozoa</taxon>
        <taxon>Nematoda</taxon>
        <taxon>Chromadorea</taxon>
        <taxon>Rhabditida</taxon>
        <taxon>Tylenchina</taxon>
        <taxon>Tylenchomorpha</taxon>
        <taxon>Tylenchoidea</taxon>
        <taxon>Heteroderidae</taxon>
        <taxon>Heteroderinae</taxon>
        <taxon>Globodera</taxon>
    </lineage>
</organism>
<protein>
    <submittedName>
        <fullName evidence="4">Uncharacterized protein</fullName>
    </submittedName>
</protein>
<keyword evidence="2" id="KW-1133">Transmembrane helix</keyword>
<evidence type="ECO:0000256" key="1">
    <source>
        <dbReference type="SAM" id="MobiDB-lite"/>
    </source>
</evidence>